<dbReference type="GO" id="GO:0006974">
    <property type="term" value="P:DNA damage response"/>
    <property type="evidence" value="ECO:0007669"/>
    <property type="project" value="TreeGrafter"/>
</dbReference>
<dbReference type="PROSITE" id="PS51471">
    <property type="entry name" value="FE2OG_OXY"/>
    <property type="match status" value="1"/>
</dbReference>
<evidence type="ECO:0000256" key="2">
    <source>
        <dbReference type="ARBA" id="ARBA00022723"/>
    </source>
</evidence>
<keyword evidence="5" id="KW-0560">Oxidoreductase</keyword>
<dbReference type="PANTHER" id="PTHR41536">
    <property type="entry name" value="PKHD-TYPE HYDROXYLASE YBIX"/>
    <property type="match status" value="1"/>
</dbReference>
<dbReference type="RefSeq" id="WP_123175921.1">
    <property type="nucleotide sequence ID" value="NZ_QWDD01000001.1"/>
</dbReference>
<evidence type="ECO:0000313" key="9">
    <source>
        <dbReference type="Proteomes" id="UP000268623"/>
    </source>
</evidence>
<proteinExistence type="predicted"/>
<dbReference type="OrthoDB" id="9812472at2"/>
<keyword evidence="3" id="KW-0847">Vitamin C</keyword>
<accession>A0A3M9XPL6</accession>
<evidence type="ECO:0000256" key="1">
    <source>
        <dbReference type="ARBA" id="ARBA00001961"/>
    </source>
</evidence>
<dbReference type="GO" id="GO:0006879">
    <property type="term" value="P:intracellular iron ion homeostasis"/>
    <property type="evidence" value="ECO:0007669"/>
    <property type="project" value="TreeGrafter"/>
</dbReference>
<keyword evidence="2" id="KW-0479">Metal-binding</keyword>
<dbReference type="InterPro" id="IPR044862">
    <property type="entry name" value="Pro_4_hyd_alph_FE2OG_OXY"/>
</dbReference>
<evidence type="ECO:0000256" key="4">
    <source>
        <dbReference type="ARBA" id="ARBA00022964"/>
    </source>
</evidence>
<sequence length="216" mass="24120">MLLIDDFLDEDQCARFRQRILNAPFASGASTAGGMAANVKKNLQLDERKAGKVLDEIKSLILAHPGVDLFAMPEKLVGVIINRYDEGMEYGNHSDSPIMEGVRCDLSFTLFLEDHSNYDGGELVLEQEHGLIKVKPKIGSIFVYSTGLTHRVAKVTRGSRLACVGWVKSRIRDEGRRKVLRDLNAVLGAYMEKNGHDAIADLQLKIIGDLIRMWHE</sequence>
<evidence type="ECO:0000256" key="6">
    <source>
        <dbReference type="ARBA" id="ARBA00023004"/>
    </source>
</evidence>
<dbReference type="GO" id="GO:0016706">
    <property type="term" value="F:2-oxoglutarate-dependent dioxygenase activity"/>
    <property type="evidence" value="ECO:0007669"/>
    <property type="project" value="InterPro"/>
</dbReference>
<reference evidence="8 9" key="1">
    <citation type="submission" date="2018-08" db="EMBL/GenBank/DDBJ databases">
        <title>Genome sequence of Methylocystis hirsuta CSC1, a methanotroph able to accumulate PHAs.</title>
        <authorList>
            <person name="Bordel S."/>
            <person name="Rodriguez E."/>
            <person name="Gancedo J."/>
            <person name="Munoz R."/>
        </authorList>
    </citation>
    <scope>NUCLEOTIDE SEQUENCE [LARGE SCALE GENOMIC DNA]</scope>
    <source>
        <strain evidence="8 9">CSC1</strain>
    </source>
</reference>
<feature type="domain" description="Fe2OG dioxygenase" evidence="7">
    <location>
        <begin position="75"/>
        <end position="169"/>
    </location>
</feature>
<dbReference type="Gene3D" id="2.60.120.620">
    <property type="entry name" value="q2cbj1_9rhob like domain"/>
    <property type="match status" value="1"/>
</dbReference>
<evidence type="ECO:0000256" key="3">
    <source>
        <dbReference type="ARBA" id="ARBA00022896"/>
    </source>
</evidence>
<evidence type="ECO:0000256" key="5">
    <source>
        <dbReference type="ARBA" id="ARBA00023002"/>
    </source>
</evidence>
<dbReference type="NCBIfam" id="NF003974">
    <property type="entry name" value="PRK05467.1-3"/>
    <property type="match status" value="1"/>
</dbReference>
<dbReference type="SMART" id="SM00702">
    <property type="entry name" value="P4Hc"/>
    <property type="match status" value="1"/>
</dbReference>
<comment type="cofactor">
    <cofactor evidence="1">
        <name>L-ascorbate</name>
        <dbReference type="ChEBI" id="CHEBI:38290"/>
    </cofactor>
</comment>
<keyword evidence="9" id="KW-1185">Reference proteome</keyword>
<comment type="caution">
    <text evidence="8">The sequence shown here is derived from an EMBL/GenBank/DDBJ whole genome shotgun (WGS) entry which is preliminary data.</text>
</comment>
<gene>
    <name evidence="8" type="ORF">D1O30_10460</name>
</gene>
<evidence type="ECO:0000313" key="8">
    <source>
        <dbReference type="EMBL" id="RNJ49961.1"/>
    </source>
</evidence>
<protein>
    <submittedName>
        <fullName evidence="8">Fe2+-dependent dioxygenase</fullName>
    </submittedName>
</protein>
<dbReference type="InterPro" id="IPR006620">
    <property type="entry name" value="Pro_4_hyd_alph"/>
</dbReference>
<dbReference type="InterPro" id="IPR005123">
    <property type="entry name" value="Oxoglu/Fe-dep_dioxygenase_dom"/>
</dbReference>
<dbReference type="GO" id="GO:0005506">
    <property type="term" value="F:iron ion binding"/>
    <property type="evidence" value="ECO:0007669"/>
    <property type="project" value="InterPro"/>
</dbReference>
<dbReference type="AlphaFoldDB" id="A0A3M9XPL6"/>
<dbReference type="Pfam" id="PF13640">
    <property type="entry name" value="2OG-FeII_Oxy_3"/>
    <property type="match status" value="1"/>
</dbReference>
<dbReference type="EMBL" id="QWDD01000001">
    <property type="protein sequence ID" value="RNJ49961.1"/>
    <property type="molecule type" value="Genomic_DNA"/>
</dbReference>
<organism evidence="8 9">
    <name type="scientific">Methylocystis hirsuta</name>
    <dbReference type="NCBI Taxonomy" id="369798"/>
    <lineage>
        <taxon>Bacteria</taxon>
        <taxon>Pseudomonadati</taxon>
        <taxon>Pseudomonadota</taxon>
        <taxon>Alphaproteobacteria</taxon>
        <taxon>Hyphomicrobiales</taxon>
        <taxon>Methylocystaceae</taxon>
        <taxon>Methylocystis</taxon>
    </lineage>
</organism>
<dbReference type="GO" id="GO:0031418">
    <property type="term" value="F:L-ascorbic acid binding"/>
    <property type="evidence" value="ECO:0007669"/>
    <property type="project" value="UniProtKB-KW"/>
</dbReference>
<evidence type="ECO:0000259" key="7">
    <source>
        <dbReference type="PROSITE" id="PS51471"/>
    </source>
</evidence>
<dbReference type="Proteomes" id="UP000268623">
    <property type="component" value="Unassembled WGS sequence"/>
</dbReference>
<name>A0A3M9XPL6_9HYPH</name>
<dbReference type="PANTHER" id="PTHR41536:SF1">
    <property type="entry name" value="PKHD-TYPE HYDROXYLASE YBIX"/>
    <property type="match status" value="1"/>
</dbReference>
<keyword evidence="6" id="KW-0408">Iron</keyword>
<keyword evidence="4 8" id="KW-0223">Dioxygenase</keyword>
<dbReference type="InterPro" id="IPR023550">
    <property type="entry name" value="PKHD_hydroxylase"/>
</dbReference>